<protein>
    <recommendedName>
        <fullName evidence="2">Fibronectin type-III domain-containing protein</fullName>
    </recommendedName>
</protein>
<gene>
    <name evidence="3" type="ORF">QYS47_32900</name>
</gene>
<organism evidence="3">
    <name type="scientific">Marivirga arenosa</name>
    <dbReference type="NCBI Taxonomy" id="3059076"/>
    <lineage>
        <taxon>Bacteria</taxon>
        <taxon>Pseudomonadati</taxon>
        <taxon>Bacteroidota</taxon>
        <taxon>Cytophagia</taxon>
        <taxon>Cytophagales</taxon>
        <taxon>Marivirgaceae</taxon>
        <taxon>Marivirga</taxon>
    </lineage>
</organism>
<evidence type="ECO:0000256" key="1">
    <source>
        <dbReference type="SAM" id="SignalP"/>
    </source>
</evidence>
<dbReference type="SUPFAM" id="SSF49265">
    <property type="entry name" value="Fibronectin type III"/>
    <property type="match status" value="1"/>
</dbReference>
<name>A0AA51X3Z5_9BACT</name>
<accession>A0AA51X3Z5</accession>
<proteinExistence type="predicted"/>
<feature type="signal peptide" evidence="1">
    <location>
        <begin position="1"/>
        <end position="23"/>
    </location>
</feature>
<sequence length="1478" mass="165304">MLKKVYIYLCLQLLLLVTGSLLAQTFPVTVSTNVTPPYSTYLADYVAPGSNRIALNVFLNDINRSELQVRLRLKIEGQGILIETKPEYLPAPLNLQGGVPERLVASDLAPYFQPQNLNFNGLTRLQFERSGQLPEGLYRICFEVLEYNRGAKLSNTGCAMAWLILNDPPLINLPRQNEKIRPQDPQYVTFQWTPRHTGSPNSAFSTEYEFTLVELWPANRNPNDAILTSPPIYQTTTQSTTLIYGPAETPLELGRRYAFQVRAKSVTGAEELDLFKNQGRSQVHTFQYGDECNIPRNIWAQAKNSAGFRVTFDSNPNHSAFSLRYRKANNPNARWIEVDSYFEEIEINGLTAETEYEYQLTGGCGPFTSTYSPVATVTTDPAPEITYVCGLPPDDIDFGNNQPLPALNANDILYAGDFDVKISEATGSAGTFTGKGTVMVPYLDNLPVSVEFTNITVNTDYRMTAGSMEVKSVGLDVLPDSFIDLLDELDESLASVEDVLDEVSDGLDLADEISDEVRDLADDILDNGPFTDDEEEEMEDYTVEDYEDAAEEALKDAAATMANGGATTQNISNAATKVAKATALKNRANKLQNIYNNSDTLDIRAVEFHENLTEFNGDKMGFDAQAHKAHRLHYNIMILADETVAVPWVATKAGEEGSVKAKFLPTEKVEKEKVRFKSGVDGLDLDAQLNGEEWTVTLPAIQKEQPLVVNAIDQNGETIGKLNAIGYEEIKRKVHIVPVGNTTANFSDGQLNTYLNQVYAQAGATWEVEMEDAITADGYNGTLQDDEQQMLSTYSEGMKAIIKAYKNQEGVSIEDNEFYLFLVDKSQTGKSGYMPRKYQYGFIYMGESGDKLRTIAHELGHGAFRLQHPWEEYPTIAQSSTDNLMDYGTGTKLRKYQWDLIHNPPVVLGFVEDINEGSLATAKWFTPDWKVFKVKESKTIYGSTIEQVPQGTIPGFTENGVQYKATFEGEIFKGYFSDNGAEPTSIVYFPDSKPTDEVYLFENWGGCDQNKYYRTTKEYALNNRNKTTFFSDIGEGKIIECKDEIDISELYYSAGIIETNEELTCEDLLAEFQKSELSNSDVLSKAIENDPCILKTLRPVSEGLGYRTEWMNEFDQVIAGFSFTFIGIAGTTVLLPQLVEMSSYILEQETGRKFMEGALFEAFSYRLIHEYFGEGEPIDPLDYSTDVLIAGIRNVVKYEKTPQVVAACIQGMNLNDFYEMIQKDTYPDGELVKLGAECVIPAYLEWQFGSGVSNELATQIQRSGSNKLLRVLRKYNLPKEVEFDVIAFIFDFDGVVAKRGNYWKEKMVELLPTENGSKAYDVLREANFDLGRLSWRNFERLNAIVANNGTAGLKELFEGTKDVNRMLVYLHKTSSNYQQYITAMNKIKTEGLFEGTVTINGKPMNTQDFFENEVAGSTYYYLDGGGTTISILKAFEASDLAIEMIVDKTTNTIISVDQGAFGAMSTGYILEIVTDDEE</sequence>
<reference evidence="3" key="1">
    <citation type="submission" date="2023-08" db="EMBL/GenBank/DDBJ databases">
        <title>Comparative genomics and taxonomic characterization of three novel marine species of genus Marivirga.</title>
        <authorList>
            <person name="Muhammad N."/>
            <person name="Kim S.-G."/>
        </authorList>
    </citation>
    <scope>NUCLEOTIDE SEQUENCE</scope>
    <source>
        <strain evidence="3">BKB1-2</strain>
    </source>
</reference>
<dbReference type="KEGG" id="marp:QYS47_32900"/>
<dbReference type="RefSeq" id="WP_322346328.1">
    <property type="nucleotide sequence ID" value="NZ_CP129968.2"/>
</dbReference>
<evidence type="ECO:0000313" key="3">
    <source>
        <dbReference type="EMBL" id="WNB17087.1"/>
    </source>
</evidence>
<dbReference type="InterPro" id="IPR003961">
    <property type="entry name" value="FN3_dom"/>
</dbReference>
<dbReference type="InterPro" id="IPR036116">
    <property type="entry name" value="FN3_sf"/>
</dbReference>
<keyword evidence="1" id="KW-0732">Signal</keyword>
<dbReference type="InterPro" id="IPR013783">
    <property type="entry name" value="Ig-like_fold"/>
</dbReference>
<dbReference type="PROSITE" id="PS50853">
    <property type="entry name" value="FN3"/>
    <property type="match status" value="1"/>
</dbReference>
<evidence type="ECO:0000259" key="2">
    <source>
        <dbReference type="PROSITE" id="PS50853"/>
    </source>
</evidence>
<dbReference type="EMBL" id="CP129968">
    <property type="protein sequence ID" value="WNB17087.1"/>
    <property type="molecule type" value="Genomic_DNA"/>
</dbReference>
<feature type="chain" id="PRO_5041304620" description="Fibronectin type-III domain-containing protein" evidence="1">
    <location>
        <begin position="24"/>
        <end position="1478"/>
    </location>
</feature>
<dbReference type="Gene3D" id="2.60.40.10">
    <property type="entry name" value="Immunoglobulins"/>
    <property type="match status" value="1"/>
</dbReference>
<dbReference type="Proteomes" id="UP001232019">
    <property type="component" value="Chromosome"/>
</dbReference>
<dbReference type="CDD" id="cd00063">
    <property type="entry name" value="FN3"/>
    <property type="match status" value="1"/>
</dbReference>
<feature type="domain" description="Fibronectin type-III" evidence="2">
    <location>
        <begin position="294"/>
        <end position="382"/>
    </location>
</feature>